<dbReference type="InterPro" id="IPR000326">
    <property type="entry name" value="PAP2/HPO"/>
</dbReference>
<dbReference type="CDD" id="cd01610">
    <property type="entry name" value="PAP2_like"/>
    <property type="match status" value="1"/>
</dbReference>
<keyword evidence="3 8" id="KW-0812">Transmembrane</keyword>
<dbReference type="OrthoDB" id="5243958at2"/>
<evidence type="ECO:0000313" key="10">
    <source>
        <dbReference type="EMBL" id="SFL74748.1"/>
    </source>
</evidence>
<evidence type="ECO:0000256" key="3">
    <source>
        <dbReference type="ARBA" id="ARBA00022692"/>
    </source>
</evidence>
<name>A0A1I4K7J9_9ACTN</name>
<proteinExistence type="predicted"/>
<dbReference type="PANTHER" id="PTHR14969">
    <property type="entry name" value="SPHINGOSINE-1-PHOSPHATE PHOSPHOHYDROLASE"/>
    <property type="match status" value="1"/>
</dbReference>
<evidence type="ECO:0000256" key="7">
    <source>
        <dbReference type="SAM" id="MobiDB-lite"/>
    </source>
</evidence>
<evidence type="ECO:0000256" key="4">
    <source>
        <dbReference type="ARBA" id="ARBA00022801"/>
    </source>
</evidence>
<dbReference type="AlphaFoldDB" id="A0A1I4K7J9"/>
<evidence type="ECO:0000256" key="1">
    <source>
        <dbReference type="ARBA" id="ARBA00004651"/>
    </source>
</evidence>
<sequence length="221" mass="22534">MSSDLRSDPLGPPPGASRGASRGASPDGLHSDLYRDVADFAHGTPDWLHSLAEYGTEGGLLVLAALLAAACWRVRRAEPGILARALLGGAAVAAAYGLSEAVKLVVREERPCRAVAGAPAPIAPCPKPGDWSFPSNHATIAAAAAVAVVLVWRAMAWLVLPLAVLTAFSRVFLGVHYPHDVVAGALLGAAAVLLVTRSAAGPATALTNRVRTGLGYTGPAS</sequence>
<comment type="subcellular location">
    <subcellularLocation>
        <location evidence="1">Cell membrane</location>
        <topology evidence="1">Multi-pass membrane protein</topology>
    </subcellularLocation>
</comment>
<dbReference type="Proteomes" id="UP000198928">
    <property type="component" value="Unassembled WGS sequence"/>
</dbReference>
<keyword evidence="6 8" id="KW-0472">Membrane</keyword>
<dbReference type="EMBL" id="FOSG01000026">
    <property type="protein sequence ID" value="SFL74748.1"/>
    <property type="molecule type" value="Genomic_DNA"/>
</dbReference>
<dbReference type="GO" id="GO:0005886">
    <property type="term" value="C:plasma membrane"/>
    <property type="evidence" value="ECO:0007669"/>
    <property type="project" value="UniProtKB-SubCell"/>
</dbReference>
<feature type="region of interest" description="Disordered" evidence="7">
    <location>
        <begin position="1"/>
        <end position="26"/>
    </location>
</feature>
<keyword evidence="5 8" id="KW-1133">Transmembrane helix</keyword>
<evidence type="ECO:0000256" key="2">
    <source>
        <dbReference type="ARBA" id="ARBA00022475"/>
    </source>
</evidence>
<evidence type="ECO:0000259" key="9">
    <source>
        <dbReference type="SMART" id="SM00014"/>
    </source>
</evidence>
<dbReference type="Pfam" id="PF01569">
    <property type="entry name" value="PAP2"/>
    <property type="match status" value="1"/>
</dbReference>
<dbReference type="RefSeq" id="WP_093852108.1">
    <property type="nucleotide sequence ID" value="NZ_FOSG01000026.1"/>
</dbReference>
<protein>
    <submittedName>
        <fullName evidence="10">Undecaprenyl-diphosphatase</fullName>
    </submittedName>
</protein>
<keyword evidence="2" id="KW-1003">Cell membrane</keyword>
<feature type="transmembrane region" description="Helical" evidence="8">
    <location>
        <begin position="54"/>
        <end position="74"/>
    </location>
</feature>
<dbReference type="PANTHER" id="PTHR14969:SF62">
    <property type="entry name" value="DECAPRENYLPHOSPHORYL-5-PHOSPHORIBOSE PHOSPHATASE RV3807C-RELATED"/>
    <property type="match status" value="1"/>
</dbReference>
<evidence type="ECO:0000256" key="5">
    <source>
        <dbReference type="ARBA" id="ARBA00022989"/>
    </source>
</evidence>
<keyword evidence="4" id="KW-0378">Hydrolase</keyword>
<dbReference type="Gene3D" id="1.20.144.10">
    <property type="entry name" value="Phosphatidic acid phosphatase type 2/haloperoxidase"/>
    <property type="match status" value="1"/>
</dbReference>
<feature type="transmembrane region" description="Helical" evidence="8">
    <location>
        <begin position="181"/>
        <end position="200"/>
    </location>
</feature>
<keyword evidence="11" id="KW-1185">Reference proteome</keyword>
<dbReference type="InterPro" id="IPR036938">
    <property type="entry name" value="PAP2/HPO_sf"/>
</dbReference>
<evidence type="ECO:0000313" key="11">
    <source>
        <dbReference type="Proteomes" id="UP000198928"/>
    </source>
</evidence>
<evidence type="ECO:0000256" key="8">
    <source>
        <dbReference type="SAM" id="Phobius"/>
    </source>
</evidence>
<evidence type="ECO:0000256" key="6">
    <source>
        <dbReference type="ARBA" id="ARBA00023136"/>
    </source>
</evidence>
<gene>
    <name evidence="10" type="ORF">SAMN05192584_12614</name>
</gene>
<feature type="transmembrane region" description="Helical" evidence="8">
    <location>
        <begin position="140"/>
        <end position="169"/>
    </location>
</feature>
<feature type="domain" description="Phosphatidic acid phosphatase type 2/haloperoxidase" evidence="9">
    <location>
        <begin position="82"/>
        <end position="196"/>
    </location>
</feature>
<dbReference type="SUPFAM" id="SSF48317">
    <property type="entry name" value="Acid phosphatase/Vanadium-dependent haloperoxidase"/>
    <property type="match status" value="1"/>
</dbReference>
<dbReference type="GO" id="GO:0016787">
    <property type="term" value="F:hydrolase activity"/>
    <property type="evidence" value="ECO:0007669"/>
    <property type="project" value="UniProtKB-KW"/>
</dbReference>
<organism evidence="10 11">
    <name type="scientific">Streptomyces pini</name>
    <dbReference type="NCBI Taxonomy" id="1520580"/>
    <lineage>
        <taxon>Bacteria</taxon>
        <taxon>Bacillati</taxon>
        <taxon>Actinomycetota</taxon>
        <taxon>Actinomycetes</taxon>
        <taxon>Kitasatosporales</taxon>
        <taxon>Streptomycetaceae</taxon>
        <taxon>Streptomyces</taxon>
    </lineage>
</organism>
<accession>A0A1I4K7J9</accession>
<dbReference type="SMART" id="SM00014">
    <property type="entry name" value="acidPPc"/>
    <property type="match status" value="1"/>
</dbReference>
<reference evidence="11" key="1">
    <citation type="submission" date="2016-10" db="EMBL/GenBank/DDBJ databases">
        <authorList>
            <person name="Varghese N."/>
            <person name="Submissions S."/>
        </authorList>
    </citation>
    <scope>NUCLEOTIDE SEQUENCE [LARGE SCALE GENOMIC DNA]</scope>
    <source>
        <strain evidence="11">PL19</strain>
    </source>
</reference>